<reference evidence="2 3" key="1">
    <citation type="submission" date="2019-03" db="EMBL/GenBank/DDBJ databases">
        <title>Genomic analyses of the natural microbiome of Caenorhabditis elegans.</title>
        <authorList>
            <person name="Samuel B."/>
        </authorList>
    </citation>
    <scope>NUCLEOTIDE SEQUENCE [LARGE SCALE GENOMIC DNA]</scope>
    <source>
        <strain evidence="2 3">JUb89</strain>
    </source>
</reference>
<dbReference type="Gene3D" id="1.10.10.10">
    <property type="entry name" value="Winged helix-like DNA-binding domain superfamily/Winged helix DNA-binding domain"/>
    <property type="match status" value="1"/>
</dbReference>
<dbReference type="PROSITE" id="PS51462">
    <property type="entry name" value="NUDIX"/>
    <property type="match status" value="1"/>
</dbReference>
<dbReference type="InterPro" id="IPR036390">
    <property type="entry name" value="WH_DNA-bd_sf"/>
</dbReference>
<organism evidence="2 3">
    <name type="scientific">Acinetobacter calcoaceticus</name>
    <dbReference type="NCBI Taxonomy" id="471"/>
    <lineage>
        <taxon>Bacteria</taxon>
        <taxon>Pseudomonadati</taxon>
        <taxon>Pseudomonadota</taxon>
        <taxon>Gammaproteobacteria</taxon>
        <taxon>Moraxellales</taxon>
        <taxon>Moraxellaceae</taxon>
        <taxon>Acinetobacter</taxon>
        <taxon>Acinetobacter calcoaceticus/baumannii complex</taxon>
    </lineage>
</organism>
<dbReference type="EMBL" id="SLVJ01000008">
    <property type="protein sequence ID" value="TCM67552.1"/>
    <property type="molecule type" value="Genomic_DNA"/>
</dbReference>
<dbReference type="CDD" id="cd18873">
    <property type="entry name" value="NUDIX_NadM_like"/>
    <property type="match status" value="1"/>
</dbReference>
<name>A0A4R1XWA8_ACICA</name>
<sequence>MTYTSEQEYLAQYQPDQYPTPLLTVDMAIFAVRDGQLQVLLIQRSNYPAKDQWALPGGFVDLNADPDLMASAQRKLFEKTAIKSPYLEQVSSVGNATRDPRGWSVTVLYFALIDADLLDLAQEHQAFPVETTQWLPIDQARRLDLAFDHLQLLELAVERLSSRSRYTALPLSLMPELFTLTELQHIYEIILGQKLEKKSFRRRMLDAEMVIETDQTKIAGKRPAQLFRAARAHDDFHFARILEYPRHTVENSSN</sequence>
<evidence type="ECO:0000313" key="3">
    <source>
        <dbReference type="Proteomes" id="UP000294963"/>
    </source>
</evidence>
<dbReference type="GO" id="GO:0003824">
    <property type="term" value="F:catalytic activity"/>
    <property type="evidence" value="ECO:0007669"/>
    <property type="project" value="UniProtKB-ARBA"/>
</dbReference>
<dbReference type="Gene3D" id="3.90.79.10">
    <property type="entry name" value="Nucleoside Triphosphate Pyrophosphohydrolase"/>
    <property type="match status" value="1"/>
</dbReference>
<keyword evidence="3" id="KW-1185">Reference proteome</keyword>
<dbReference type="SUPFAM" id="SSF46785">
    <property type="entry name" value="Winged helix' DNA-binding domain"/>
    <property type="match status" value="1"/>
</dbReference>
<gene>
    <name evidence="2" type="ORF">EC844_10869</name>
</gene>
<dbReference type="OrthoDB" id="542521at2"/>
<dbReference type="SUPFAM" id="SSF55811">
    <property type="entry name" value="Nudix"/>
    <property type="match status" value="1"/>
</dbReference>
<dbReference type="InterPro" id="IPR015797">
    <property type="entry name" value="NUDIX_hydrolase-like_dom_sf"/>
</dbReference>
<evidence type="ECO:0000259" key="1">
    <source>
        <dbReference type="PROSITE" id="PS51462"/>
    </source>
</evidence>
<dbReference type="AlphaFoldDB" id="A0A4R1XWA8"/>
<dbReference type="Pfam" id="PF21906">
    <property type="entry name" value="WHD_NrtR"/>
    <property type="match status" value="1"/>
</dbReference>
<feature type="domain" description="Nudix hydrolase" evidence="1">
    <location>
        <begin position="22"/>
        <end position="157"/>
    </location>
</feature>
<dbReference type="InterPro" id="IPR000086">
    <property type="entry name" value="NUDIX_hydrolase_dom"/>
</dbReference>
<dbReference type="Proteomes" id="UP000294963">
    <property type="component" value="Unassembled WGS sequence"/>
</dbReference>
<dbReference type="InterPro" id="IPR036388">
    <property type="entry name" value="WH-like_DNA-bd_sf"/>
</dbReference>
<dbReference type="PANTHER" id="PTHR43736">
    <property type="entry name" value="ADP-RIBOSE PYROPHOSPHATASE"/>
    <property type="match status" value="1"/>
</dbReference>
<proteinExistence type="predicted"/>
<evidence type="ECO:0000313" key="2">
    <source>
        <dbReference type="EMBL" id="TCM67552.1"/>
    </source>
</evidence>
<protein>
    <submittedName>
        <fullName evidence="2">ADP-ribose pyrophosphatase YjhB (NUDIX family)</fullName>
    </submittedName>
</protein>
<dbReference type="InterPro" id="IPR054105">
    <property type="entry name" value="WHD_NrtR"/>
</dbReference>
<comment type="caution">
    <text evidence="2">The sequence shown here is derived from an EMBL/GenBank/DDBJ whole genome shotgun (WGS) entry which is preliminary data.</text>
</comment>
<accession>A0A4R1XWA8</accession>
<dbReference type="Pfam" id="PF00293">
    <property type="entry name" value="NUDIX"/>
    <property type="match status" value="1"/>
</dbReference>
<dbReference type="PANTHER" id="PTHR43736:SF4">
    <property type="entry name" value="SLR1690 PROTEIN"/>
    <property type="match status" value="1"/>
</dbReference>